<keyword evidence="4" id="KW-1185">Reference proteome</keyword>
<reference evidence="4" key="1">
    <citation type="submission" date="2019-10" db="EMBL/GenBank/DDBJ databases">
        <title>Lacipirellula parvula gen. nov., sp. nov., representing a lineage of planctomycetes widespread in freshwater anoxic habitats, and description of the family Lacipirellulaceae.</title>
        <authorList>
            <person name="Dedysh S.N."/>
            <person name="Kulichevskaya I.S."/>
            <person name="Beletsky A.V."/>
            <person name="Rakitin A.L."/>
            <person name="Mardanov A.V."/>
            <person name="Ivanova A.A."/>
            <person name="Saltykova V.X."/>
            <person name="Rijpstra W.I.C."/>
            <person name="Sinninghe Damste J.S."/>
            <person name="Ravin N.V."/>
        </authorList>
    </citation>
    <scope>NUCLEOTIDE SEQUENCE [LARGE SCALE GENOMIC DNA]</scope>
    <source>
        <strain evidence="4">PX69</strain>
    </source>
</reference>
<dbReference type="RefSeq" id="WP_152097924.1">
    <property type="nucleotide sequence ID" value="NZ_AP021861.1"/>
</dbReference>
<dbReference type="Pfam" id="PF23543">
    <property type="entry name" value="DUF6688_C"/>
    <property type="match status" value="1"/>
</dbReference>
<keyword evidence="1" id="KW-1133">Transmembrane helix</keyword>
<organism evidence="3 4">
    <name type="scientific">Lacipirellula parvula</name>
    <dbReference type="NCBI Taxonomy" id="2650471"/>
    <lineage>
        <taxon>Bacteria</taxon>
        <taxon>Pseudomonadati</taxon>
        <taxon>Planctomycetota</taxon>
        <taxon>Planctomycetia</taxon>
        <taxon>Pirellulales</taxon>
        <taxon>Lacipirellulaceae</taxon>
        <taxon>Lacipirellula</taxon>
    </lineage>
</organism>
<feature type="transmembrane region" description="Helical" evidence="1">
    <location>
        <begin position="47"/>
        <end position="74"/>
    </location>
</feature>
<feature type="domain" description="DUF6688" evidence="2">
    <location>
        <begin position="186"/>
        <end position="279"/>
    </location>
</feature>
<feature type="transmembrane region" description="Helical" evidence="1">
    <location>
        <begin position="81"/>
        <end position="103"/>
    </location>
</feature>
<evidence type="ECO:0000259" key="2">
    <source>
        <dbReference type="Pfam" id="PF23543"/>
    </source>
</evidence>
<dbReference type="Proteomes" id="UP000326837">
    <property type="component" value="Chromosome"/>
</dbReference>
<sequence>MPSAPHKPRNASGCGSVYTAEASWLGRYVFLVYFAEALNEPLQNAPLILVALLAIIPIAVGLGIVLALFGGLFLEIAKAFGWLKIVTASALLGLLLAALIAFGDSESGAMLAFVILFVAAPGPIFAALAYSFAAYQVALPNGRYRFRISHLLAGTGWAAGHLAAWRKSMDLAIEAYSKLPTDPPQCYVCTAAAQGHCRFVRSHRVVAFDGRSMPVNEQLQTLKAAELAIAIAAPRLHRRLRRLYNRIGPPLARRLKNPWLADAAYLSLKPAEWLARFVLRRALRIGAEQVRRLYKSPRR</sequence>
<accession>A0A5K7XC29</accession>
<dbReference type="EMBL" id="AP021861">
    <property type="protein sequence ID" value="BBO31853.1"/>
    <property type="molecule type" value="Genomic_DNA"/>
</dbReference>
<keyword evidence="1" id="KW-0812">Transmembrane</keyword>
<keyword evidence="1" id="KW-0472">Membrane</keyword>
<feature type="transmembrane region" description="Helical" evidence="1">
    <location>
        <begin position="109"/>
        <end position="135"/>
    </location>
</feature>
<evidence type="ECO:0000256" key="1">
    <source>
        <dbReference type="SAM" id="Phobius"/>
    </source>
</evidence>
<protein>
    <recommendedName>
        <fullName evidence="2">DUF6688 domain-containing protein</fullName>
    </recommendedName>
</protein>
<dbReference type="KEGG" id="lpav:PLANPX_1465"/>
<dbReference type="AlphaFoldDB" id="A0A5K7XC29"/>
<name>A0A5K7XC29_9BACT</name>
<proteinExistence type="predicted"/>
<evidence type="ECO:0000313" key="4">
    <source>
        <dbReference type="Proteomes" id="UP000326837"/>
    </source>
</evidence>
<gene>
    <name evidence="3" type="ORF">PLANPX_1465</name>
</gene>
<dbReference type="InterPro" id="IPR056491">
    <property type="entry name" value="DUF6688_C"/>
</dbReference>
<evidence type="ECO:0000313" key="3">
    <source>
        <dbReference type="EMBL" id="BBO31853.1"/>
    </source>
</evidence>